<feature type="compositionally biased region" description="Low complexity" evidence="1">
    <location>
        <begin position="482"/>
        <end position="491"/>
    </location>
</feature>
<dbReference type="Proteomes" id="UP000078559">
    <property type="component" value="Chromosome 2"/>
</dbReference>
<dbReference type="AlphaFoldDB" id="A0A194VP48"/>
<feature type="region of interest" description="Disordered" evidence="1">
    <location>
        <begin position="478"/>
        <end position="500"/>
    </location>
</feature>
<evidence type="ECO:0000313" key="4">
    <source>
        <dbReference type="Proteomes" id="UP000078559"/>
    </source>
</evidence>
<proteinExistence type="predicted"/>
<feature type="region of interest" description="Disordered" evidence="1">
    <location>
        <begin position="1"/>
        <end position="126"/>
    </location>
</feature>
<reference evidence="3" key="1">
    <citation type="submission" date="2014-12" db="EMBL/GenBank/DDBJ databases">
        <title>Genome Sequence of Valsa Canker Pathogens Uncovers a Specific Adaption of Colonization on Woody Bark.</title>
        <authorList>
            <person name="Yin Z."/>
            <person name="Liu H."/>
            <person name="Gao X."/>
            <person name="Li Z."/>
            <person name="Song N."/>
            <person name="Ke X."/>
            <person name="Dai Q."/>
            <person name="Wu Y."/>
            <person name="Sun Y."/>
            <person name="Xu J.-R."/>
            <person name="Kang Z.K."/>
            <person name="Wang L."/>
            <person name="Huang L."/>
        </authorList>
    </citation>
    <scope>NUCLEOTIDE SEQUENCE [LARGE SCALE GENOMIC DNA]</scope>
    <source>
        <strain evidence="3">03-8</strain>
    </source>
</reference>
<feature type="region of interest" description="Disordered" evidence="1">
    <location>
        <begin position="154"/>
        <end position="194"/>
    </location>
</feature>
<evidence type="ECO:0000256" key="1">
    <source>
        <dbReference type="SAM" id="MobiDB-lite"/>
    </source>
</evidence>
<feature type="compositionally biased region" description="Polar residues" evidence="1">
    <location>
        <begin position="115"/>
        <end position="126"/>
    </location>
</feature>
<accession>A0A194VP48</accession>
<dbReference type="EMBL" id="CM003099">
    <property type="protein sequence ID" value="KUI65956.1"/>
    <property type="molecule type" value="Genomic_DNA"/>
</dbReference>
<dbReference type="Pfam" id="PF25545">
    <property type="entry name" value="DUF7924"/>
    <property type="match status" value="1"/>
</dbReference>
<sequence>MMSNLSSSKQQPHKRGREHDYDFLEPASKHHCSRLEVSPPALIPVQQEEPTLLTPPPTTASHNNSSPRQAQTLSRAEPKLRHQPSRAWSAPTSLGRALDTRNRDQPSIKSHRQIPVQSGHQTAGPQSANTWFIHNWLGKLPQSRVVQEEVENSGIIPTTEEPPDSEASRDQMSQQATESTRAPDSAASEKLKTSSPMYRAALKMNGVVIDNFGTKMPRDIKDLVTKHIRKARTSPPLAEDVQDSARRKIQEVWDSPELTVADIITAPVFDFANPALAVGRDILWSPMPLPRTPDYPLITPKTDYHVGFQTTLRSNWTRAELSVADSPSIRPYSQPSRENLFPSFLLEVKSEATGGTLYGAEGQLATAGFHRVRSLMWLLDQIDSARTRSSCDAIVFSAAICQREVVAHVHYYNPEDETFYMSYIDHFYFAKGVQGCHDHVKNVVDWLLEVQQPIVRDALRALHPMTHVWKKARSASSVRDAGGSSIGSDDGSSVKKQRLV</sequence>
<feature type="domain" description="DUF7924" evidence="2">
    <location>
        <begin position="243"/>
        <end position="458"/>
    </location>
</feature>
<feature type="compositionally biased region" description="Polar residues" evidence="1">
    <location>
        <begin position="170"/>
        <end position="182"/>
    </location>
</feature>
<protein>
    <recommendedName>
        <fullName evidence="2">DUF7924 domain-containing protein</fullName>
    </recommendedName>
</protein>
<organism evidence="3 4">
    <name type="scientific">Cytospora mali</name>
    <name type="common">Apple Valsa canker fungus</name>
    <name type="synonym">Valsa mali</name>
    <dbReference type="NCBI Taxonomy" id="578113"/>
    <lineage>
        <taxon>Eukaryota</taxon>
        <taxon>Fungi</taxon>
        <taxon>Dikarya</taxon>
        <taxon>Ascomycota</taxon>
        <taxon>Pezizomycotina</taxon>
        <taxon>Sordariomycetes</taxon>
        <taxon>Sordariomycetidae</taxon>
        <taxon>Diaporthales</taxon>
        <taxon>Cytosporaceae</taxon>
        <taxon>Cytospora</taxon>
    </lineage>
</organism>
<evidence type="ECO:0000313" key="3">
    <source>
        <dbReference type="EMBL" id="KUI65956.1"/>
    </source>
</evidence>
<evidence type="ECO:0000259" key="2">
    <source>
        <dbReference type="Pfam" id="PF25545"/>
    </source>
</evidence>
<feature type="compositionally biased region" description="Polar residues" evidence="1">
    <location>
        <begin position="60"/>
        <end position="74"/>
    </location>
</feature>
<keyword evidence="4" id="KW-1185">Reference proteome</keyword>
<dbReference type="InterPro" id="IPR057684">
    <property type="entry name" value="DUF7924"/>
</dbReference>
<gene>
    <name evidence="3" type="ORF">VM1G_02386</name>
</gene>
<name>A0A194VP48_CYTMA</name>
<feature type="compositionally biased region" description="Polar residues" evidence="1">
    <location>
        <begin position="1"/>
        <end position="10"/>
    </location>
</feature>
<dbReference type="OrthoDB" id="5426775at2759"/>